<dbReference type="InterPro" id="IPR036617">
    <property type="entry name" value="BAF_sf"/>
</dbReference>
<evidence type="ECO:0000256" key="1">
    <source>
        <dbReference type="ARBA" id="ARBA00004123"/>
    </source>
</evidence>
<proteinExistence type="predicted"/>
<keyword evidence="6" id="KW-1185">Reference proteome</keyword>
<keyword evidence="2" id="KW-0539">Nucleus</keyword>
<dbReference type="PANTHER" id="PTHR47507:SF6">
    <property type="entry name" value="BARRIER-TO-AUTOINTEGRATION FACTOR"/>
    <property type="match status" value="1"/>
</dbReference>
<dbReference type="Proteomes" id="UP000887013">
    <property type="component" value="Unassembled WGS sequence"/>
</dbReference>
<dbReference type="FunFam" id="1.10.150.40:FF:000002">
    <property type="entry name" value="Barrier to autointegration factor 2"/>
    <property type="match status" value="1"/>
</dbReference>
<dbReference type="Gene3D" id="1.10.150.40">
    <property type="entry name" value="Barrier-to-autointegration factor, BAF"/>
    <property type="match status" value="1"/>
</dbReference>
<dbReference type="EMBL" id="BMAW01114620">
    <property type="protein sequence ID" value="GFT62525.1"/>
    <property type="molecule type" value="Genomic_DNA"/>
</dbReference>
<evidence type="ECO:0000256" key="3">
    <source>
        <dbReference type="ARBA" id="ARBA00074730"/>
    </source>
</evidence>
<protein>
    <recommendedName>
        <fullName evidence="3">Barrier-to-autointegration factor-like protein</fullName>
    </recommendedName>
    <alternativeName>
        <fullName evidence="4">Barrier-to-autointegration factor 2</fullName>
    </alternativeName>
</protein>
<dbReference type="PANTHER" id="PTHR47507">
    <property type="entry name" value="BARRIER TO AUTOINTEGRATION FACTOR 2"/>
    <property type="match status" value="1"/>
</dbReference>
<dbReference type="Pfam" id="PF02961">
    <property type="entry name" value="SAM_BAF"/>
    <property type="match status" value="1"/>
</dbReference>
<dbReference type="InterPro" id="IPR004122">
    <property type="entry name" value="BAF_prot"/>
</dbReference>
<dbReference type="InterPro" id="IPR051387">
    <property type="entry name" value="BAF"/>
</dbReference>
<sequence length="106" mass="12093">MKNCGRFTLASQQLDIMTRNSQKYLDFVNSPIGDKGVDALPGISPILCKNLKANGYNKAWVLLGQFLLLKKRKVEFLIFMKDICGANKYQASVCYQCLLEWSDMFM</sequence>
<evidence type="ECO:0000256" key="2">
    <source>
        <dbReference type="ARBA" id="ARBA00023242"/>
    </source>
</evidence>
<accession>A0A8X6PBU2</accession>
<organism evidence="5 6">
    <name type="scientific">Nephila pilipes</name>
    <name type="common">Giant wood spider</name>
    <name type="synonym">Nephila maculata</name>
    <dbReference type="NCBI Taxonomy" id="299642"/>
    <lineage>
        <taxon>Eukaryota</taxon>
        <taxon>Metazoa</taxon>
        <taxon>Ecdysozoa</taxon>
        <taxon>Arthropoda</taxon>
        <taxon>Chelicerata</taxon>
        <taxon>Arachnida</taxon>
        <taxon>Araneae</taxon>
        <taxon>Araneomorphae</taxon>
        <taxon>Entelegynae</taxon>
        <taxon>Araneoidea</taxon>
        <taxon>Nephilidae</taxon>
        <taxon>Nephila</taxon>
    </lineage>
</organism>
<evidence type="ECO:0000313" key="5">
    <source>
        <dbReference type="EMBL" id="GFT62525.1"/>
    </source>
</evidence>
<dbReference type="GO" id="GO:0000793">
    <property type="term" value="C:condensed chromosome"/>
    <property type="evidence" value="ECO:0007669"/>
    <property type="project" value="TreeGrafter"/>
</dbReference>
<dbReference type="OrthoDB" id="9997163at2759"/>
<dbReference type="SUPFAM" id="SSF47798">
    <property type="entry name" value="Barrier-to-autointegration factor, BAF"/>
    <property type="match status" value="1"/>
</dbReference>
<dbReference type="AlphaFoldDB" id="A0A8X6PBU2"/>
<gene>
    <name evidence="5" type="primary">banf1</name>
    <name evidence="5" type="ORF">NPIL_291521</name>
</gene>
<dbReference type="GO" id="GO:0003677">
    <property type="term" value="F:DNA binding"/>
    <property type="evidence" value="ECO:0007669"/>
    <property type="project" value="InterPro"/>
</dbReference>
<comment type="caution">
    <text evidence="5">The sequence shown here is derived from an EMBL/GenBank/DDBJ whole genome shotgun (WGS) entry which is preliminary data.</text>
</comment>
<dbReference type="GO" id="GO:0005634">
    <property type="term" value="C:nucleus"/>
    <property type="evidence" value="ECO:0007669"/>
    <property type="project" value="UniProtKB-SubCell"/>
</dbReference>
<evidence type="ECO:0000313" key="6">
    <source>
        <dbReference type="Proteomes" id="UP000887013"/>
    </source>
</evidence>
<name>A0A8X6PBU2_NEPPI</name>
<evidence type="ECO:0000256" key="4">
    <source>
        <dbReference type="ARBA" id="ARBA00079764"/>
    </source>
</evidence>
<reference evidence="5" key="1">
    <citation type="submission" date="2020-08" db="EMBL/GenBank/DDBJ databases">
        <title>Multicomponent nature underlies the extraordinary mechanical properties of spider dragline silk.</title>
        <authorList>
            <person name="Kono N."/>
            <person name="Nakamura H."/>
            <person name="Mori M."/>
            <person name="Yoshida Y."/>
            <person name="Ohtoshi R."/>
            <person name="Malay A.D."/>
            <person name="Moran D.A.P."/>
            <person name="Tomita M."/>
            <person name="Numata K."/>
            <person name="Arakawa K."/>
        </authorList>
    </citation>
    <scope>NUCLEOTIDE SEQUENCE</scope>
</reference>
<comment type="subcellular location">
    <subcellularLocation>
        <location evidence="1">Nucleus</location>
    </subcellularLocation>
</comment>
<dbReference type="GO" id="GO:0051276">
    <property type="term" value="P:chromosome organization"/>
    <property type="evidence" value="ECO:0007669"/>
    <property type="project" value="TreeGrafter"/>
</dbReference>
<dbReference type="SMART" id="SM01023">
    <property type="entry name" value="BAF"/>
    <property type="match status" value="1"/>
</dbReference>